<dbReference type="PANTHER" id="PTHR31938:SF4">
    <property type="entry name" value="NUCLEAR SPECKLE SPLICING REGULATORY PROTEIN 1"/>
    <property type="match status" value="1"/>
</dbReference>
<dbReference type="Pfam" id="PF09745">
    <property type="entry name" value="NSRP1_N"/>
    <property type="match status" value="1"/>
</dbReference>
<feature type="domain" description="Nuclear speckle splicing regulatory protein 1 N-terminal" evidence="4">
    <location>
        <begin position="62"/>
        <end position="176"/>
    </location>
</feature>
<comment type="similarity">
    <text evidence="1">Belongs to the NSRP1 family.</text>
</comment>
<feature type="region of interest" description="Disordered" evidence="3">
    <location>
        <begin position="114"/>
        <end position="136"/>
    </location>
</feature>
<dbReference type="InterPro" id="IPR042816">
    <property type="entry name" value="Nsrp1"/>
</dbReference>
<protein>
    <submittedName>
        <fullName evidence="5">Nuclear speckle splicing regulatory protein 1, N-terminal</fullName>
    </submittedName>
</protein>
<comment type="caution">
    <text evidence="5">The sequence shown here is derived from an EMBL/GenBank/DDBJ whole genome shotgun (WGS) entry which is preliminary data.</text>
</comment>
<dbReference type="GO" id="GO:0000381">
    <property type="term" value="P:regulation of alternative mRNA splicing, via spliceosome"/>
    <property type="evidence" value="ECO:0007669"/>
    <property type="project" value="InterPro"/>
</dbReference>
<evidence type="ECO:0000313" key="6">
    <source>
        <dbReference type="Proteomes" id="UP001458880"/>
    </source>
</evidence>
<feature type="region of interest" description="Disordered" evidence="3">
    <location>
        <begin position="197"/>
        <end position="303"/>
    </location>
</feature>
<dbReference type="EMBL" id="JASPKY010000367">
    <property type="protein sequence ID" value="KAK9703562.1"/>
    <property type="molecule type" value="Genomic_DNA"/>
</dbReference>
<feature type="compositionally biased region" description="Acidic residues" evidence="3">
    <location>
        <begin position="268"/>
        <end position="283"/>
    </location>
</feature>
<sequence length="371" mass="43398">MAKQYGLILGSKSKLTPANTIKKPSIFQEESDSDNEVEKPTGITKTIKRQDRVLQEKDRVLQEKAVEEDPTVYQYDEIYDKMEKEKLDSKLSRKELDKKPKYIGKLLAAADKRKRENERRIERQVQKEREAEGDEFKDKEAFVTTAYRKKLEELKKLEEEEKREEYLESIGDVAKQGNLDGFYRHLYDQKVNYADKLKEEDTKIKSETADNDIIVDDTKNEATESKIPSKKPTAQKRVYRKRESSESDENKEKDDEKRLEHLPSNIDADSDFSIDSDSEESEDESKSKKIKVEEDSKDEAKVVEEKDAVVDKKEVKTEENGKNIEEKVKEKEEIKPKKPKIDIWKKRTVGAVFDEALQRYFERKALREAAK</sequence>
<reference evidence="5 6" key="1">
    <citation type="journal article" date="2024" name="BMC Genomics">
        <title>De novo assembly and annotation of Popillia japonica's genome with initial clues to its potential as an invasive pest.</title>
        <authorList>
            <person name="Cucini C."/>
            <person name="Boschi S."/>
            <person name="Funari R."/>
            <person name="Cardaioli E."/>
            <person name="Iannotti N."/>
            <person name="Marturano G."/>
            <person name="Paoli F."/>
            <person name="Bruttini M."/>
            <person name="Carapelli A."/>
            <person name="Frati F."/>
            <person name="Nardi F."/>
        </authorList>
    </citation>
    <scope>NUCLEOTIDE SEQUENCE [LARGE SCALE GENOMIC DNA]</scope>
    <source>
        <strain evidence="5">DMR45628</strain>
    </source>
</reference>
<accession>A0AAW1JIX6</accession>
<dbReference type="AlphaFoldDB" id="A0AAW1JIX6"/>
<evidence type="ECO:0000313" key="5">
    <source>
        <dbReference type="EMBL" id="KAK9703562.1"/>
    </source>
</evidence>
<keyword evidence="6" id="KW-1185">Reference proteome</keyword>
<name>A0AAW1JIX6_POPJA</name>
<keyword evidence="2" id="KW-0175">Coiled coil</keyword>
<dbReference type="Proteomes" id="UP001458880">
    <property type="component" value="Unassembled WGS sequence"/>
</dbReference>
<feature type="compositionally biased region" description="Basic and acidic residues" evidence="3">
    <location>
        <begin position="284"/>
        <end position="303"/>
    </location>
</feature>
<feature type="compositionally biased region" description="Basic and acidic residues" evidence="3">
    <location>
        <begin position="197"/>
        <end position="208"/>
    </location>
</feature>
<feature type="compositionally biased region" description="Basic and acidic residues" evidence="3">
    <location>
        <begin position="241"/>
        <end position="261"/>
    </location>
</feature>
<organism evidence="5 6">
    <name type="scientific">Popillia japonica</name>
    <name type="common">Japanese beetle</name>
    <dbReference type="NCBI Taxonomy" id="7064"/>
    <lineage>
        <taxon>Eukaryota</taxon>
        <taxon>Metazoa</taxon>
        <taxon>Ecdysozoa</taxon>
        <taxon>Arthropoda</taxon>
        <taxon>Hexapoda</taxon>
        <taxon>Insecta</taxon>
        <taxon>Pterygota</taxon>
        <taxon>Neoptera</taxon>
        <taxon>Endopterygota</taxon>
        <taxon>Coleoptera</taxon>
        <taxon>Polyphaga</taxon>
        <taxon>Scarabaeiformia</taxon>
        <taxon>Scarabaeidae</taxon>
        <taxon>Rutelinae</taxon>
        <taxon>Popillia</taxon>
    </lineage>
</organism>
<evidence type="ECO:0000256" key="1">
    <source>
        <dbReference type="ARBA" id="ARBA00010126"/>
    </source>
</evidence>
<proteinExistence type="inferred from homology"/>
<evidence type="ECO:0000259" key="4">
    <source>
        <dbReference type="Pfam" id="PF09745"/>
    </source>
</evidence>
<gene>
    <name evidence="5" type="ORF">QE152_g29263</name>
</gene>
<evidence type="ECO:0000256" key="3">
    <source>
        <dbReference type="SAM" id="MobiDB-lite"/>
    </source>
</evidence>
<dbReference type="PANTHER" id="PTHR31938">
    <property type="entry name" value="NUCLEAR SPECKLE SPLICING REGULATORY PROTEIN 1"/>
    <property type="match status" value="1"/>
</dbReference>
<dbReference type="InterPro" id="IPR018612">
    <property type="entry name" value="NSRP1_N"/>
</dbReference>
<evidence type="ECO:0000256" key="2">
    <source>
        <dbReference type="ARBA" id="ARBA00023054"/>
    </source>
</evidence>